<dbReference type="PANTHER" id="PTHR43289:SF34">
    <property type="entry name" value="SERINE_THREONINE-PROTEIN KINASE YBDM-RELATED"/>
    <property type="match status" value="1"/>
</dbReference>
<feature type="domain" description="Protein kinase" evidence="12">
    <location>
        <begin position="11"/>
        <end position="271"/>
    </location>
</feature>
<dbReference type="SUPFAM" id="SSF56112">
    <property type="entry name" value="Protein kinase-like (PK-like)"/>
    <property type="match status" value="1"/>
</dbReference>
<evidence type="ECO:0000313" key="14">
    <source>
        <dbReference type="EMBL" id="ASB89661.1"/>
    </source>
</evidence>
<keyword evidence="11" id="KW-0472">Membrane</keyword>
<dbReference type="Pfam" id="PF03793">
    <property type="entry name" value="PASTA"/>
    <property type="match status" value="3"/>
</dbReference>
<dbReference type="CDD" id="cd14014">
    <property type="entry name" value="STKc_PknB_like"/>
    <property type="match status" value="1"/>
</dbReference>
<dbReference type="SMART" id="SM00740">
    <property type="entry name" value="PASTA"/>
    <property type="match status" value="3"/>
</dbReference>
<keyword evidence="6 9" id="KW-0067">ATP-binding</keyword>
<dbReference type="CDD" id="cd06577">
    <property type="entry name" value="PASTA_pknB"/>
    <property type="match status" value="3"/>
</dbReference>
<dbReference type="InterPro" id="IPR017441">
    <property type="entry name" value="Protein_kinase_ATP_BS"/>
</dbReference>
<evidence type="ECO:0000256" key="4">
    <source>
        <dbReference type="ARBA" id="ARBA00022741"/>
    </source>
</evidence>
<proteinExistence type="predicted"/>
<accession>A0ABM6LJZ2</accession>
<dbReference type="Gene3D" id="1.10.510.10">
    <property type="entry name" value="Transferase(Phosphotransferase) domain 1"/>
    <property type="match status" value="1"/>
</dbReference>
<evidence type="ECO:0000256" key="3">
    <source>
        <dbReference type="ARBA" id="ARBA00022679"/>
    </source>
</evidence>
<dbReference type="EMBL" id="CP021920">
    <property type="protein sequence ID" value="ASB89661.1"/>
    <property type="molecule type" value="Genomic_DNA"/>
</dbReference>
<dbReference type="GeneID" id="92852903"/>
<dbReference type="Pfam" id="PF21160">
    <property type="entry name" value="PrkC-like_PASTA-like"/>
    <property type="match status" value="1"/>
</dbReference>
<evidence type="ECO:0000256" key="9">
    <source>
        <dbReference type="PROSITE-ProRule" id="PRU10141"/>
    </source>
</evidence>
<protein>
    <recommendedName>
        <fullName evidence="1">non-specific serine/threonine protein kinase</fullName>
        <ecNumber evidence="1">2.7.11.1</ecNumber>
    </recommendedName>
</protein>
<reference evidence="14 15" key="1">
    <citation type="submission" date="2017-06" db="EMBL/GenBank/DDBJ databases">
        <title>Genome sequence of Bacillus sonorensis strain SRCM101395.</title>
        <authorList>
            <person name="Cho S.H."/>
        </authorList>
    </citation>
    <scope>NUCLEOTIDE SEQUENCE [LARGE SCALE GENOMIC DNA]</scope>
    <source>
        <strain evidence="14 15">SRCM101395</strain>
    </source>
</reference>
<feature type="binding site" evidence="9">
    <location>
        <position position="40"/>
    </location>
    <ligand>
        <name>ATP</name>
        <dbReference type="ChEBI" id="CHEBI:30616"/>
    </ligand>
</feature>
<feature type="transmembrane region" description="Helical" evidence="11">
    <location>
        <begin position="343"/>
        <end position="367"/>
    </location>
</feature>
<dbReference type="NCBIfam" id="NF033483">
    <property type="entry name" value="PknB_PASTA_kin"/>
    <property type="match status" value="1"/>
</dbReference>
<dbReference type="InterPro" id="IPR008271">
    <property type="entry name" value="Ser/Thr_kinase_AS"/>
</dbReference>
<dbReference type="RefSeq" id="WP_006638216.1">
    <property type="nucleotide sequence ID" value="NZ_CABJEH010000001.1"/>
</dbReference>
<keyword evidence="3 14" id="KW-0808">Transferase</keyword>
<dbReference type="SMART" id="SM00220">
    <property type="entry name" value="S_TKc"/>
    <property type="match status" value="1"/>
</dbReference>
<dbReference type="PROSITE" id="PS00108">
    <property type="entry name" value="PROTEIN_KINASE_ST"/>
    <property type="match status" value="1"/>
</dbReference>
<dbReference type="InterPro" id="IPR011009">
    <property type="entry name" value="Kinase-like_dom_sf"/>
</dbReference>
<feature type="domain" description="PASTA" evidence="13">
    <location>
        <begin position="368"/>
        <end position="436"/>
    </location>
</feature>
<sequence>MLIGKRISGRYQILRAIGGGGMANVYLAEDIILDREVAIKVLRFDFVHDADFIRRFRREAQSAASLDHPNIVSIYDVGEEDDIYYIVMEYVEGMTLKEYINKCGPLHPKEAVQIMEQIVSAIAHAHDNQIVHRDIKPHNILIDHMGHIKVTDFGIAMALSSTTITHTNSVLGSVHYLSPEQARGGLSTKKSDIYSLGIVLFELLTARTPFEGESAVSIALKHLQSETPSVKRWNPAVPQSLENIVLKAMAKDPFHRYEAAEDMESDLKTAFDPDRVTEKKFTIPSDDEMTKAVPVIRDLPDNGAGQHDADGADEPGEGPVLTKKEKKKKAKADKKKKRKKWPIVLLTLFFILVTSMVLAVTVFPSLFMPKDVKVPDVAGLEYEEAVTLLEGDGFAVDPNAEDIADEKIEEGLIVKSDPAAGEVVKEGATVKLYKSSGKEKKEVDDVVGQNIDAAKTLLEQKGFKHVTTEEVHDDEEAGTVIEQQPSAGTEIVPGDDEVKLKVSLGPEDIALRDLKTYSKQAASGYLDDHQLVLVEKEEHSDEVPEGQVIKQKPAAGTSVKPGDKIEVTFSLGPEKKPVKTVTEKIDIPYEPDTPGEELDVQISIDDAEHSISDSYENFKITAPAERTIKFKIEPGQKGYYQVTVNDKVVRSKTIEYPDDE</sequence>
<feature type="domain" description="PASTA" evidence="13">
    <location>
        <begin position="505"/>
        <end position="571"/>
    </location>
</feature>
<keyword evidence="2 14" id="KW-0723">Serine/threonine-protein kinase</keyword>
<feature type="compositionally biased region" description="Basic residues" evidence="10">
    <location>
        <begin position="324"/>
        <end position="334"/>
    </location>
</feature>
<comment type="catalytic activity">
    <reaction evidence="7">
        <text>L-threonyl-[protein] + ATP = O-phospho-L-threonyl-[protein] + ADP + H(+)</text>
        <dbReference type="Rhea" id="RHEA:46608"/>
        <dbReference type="Rhea" id="RHEA-COMP:11060"/>
        <dbReference type="Rhea" id="RHEA-COMP:11605"/>
        <dbReference type="ChEBI" id="CHEBI:15378"/>
        <dbReference type="ChEBI" id="CHEBI:30013"/>
        <dbReference type="ChEBI" id="CHEBI:30616"/>
        <dbReference type="ChEBI" id="CHEBI:61977"/>
        <dbReference type="ChEBI" id="CHEBI:456216"/>
        <dbReference type="EC" id="2.7.11.1"/>
    </reaction>
</comment>
<dbReference type="Proteomes" id="UP000196877">
    <property type="component" value="Chromosome"/>
</dbReference>
<evidence type="ECO:0000256" key="1">
    <source>
        <dbReference type="ARBA" id="ARBA00012513"/>
    </source>
</evidence>
<gene>
    <name evidence="14" type="ORF">S101395_03154</name>
</gene>
<name>A0ABM6LJZ2_9BACI</name>
<evidence type="ECO:0000256" key="7">
    <source>
        <dbReference type="ARBA" id="ARBA00047899"/>
    </source>
</evidence>
<keyword evidence="15" id="KW-1185">Reference proteome</keyword>
<keyword evidence="5 14" id="KW-0418">Kinase</keyword>
<evidence type="ECO:0000256" key="8">
    <source>
        <dbReference type="ARBA" id="ARBA00048679"/>
    </source>
</evidence>
<dbReference type="Pfam" id="PF00069">
    <property type="entry name" value="Pkinase"/>
    <property type="match status" value="1"/>
</dbReference>
<feature type="region of interest" description="Disordered" evidence="10">
    <location>
        <begin position="298"/>
        <end position="334"/>
    </location>
</feature>
<evidence type="ECO:0000256" key="11">
    <source>
        <dbReference type="SAM" id="Phobius"/>
    </source>
</evidence>
<evidence type="ECO:0000313" key="15">
    <source>
        <dbReference type="Proteomes" id="UP000196877"/>
    </source>
</evidence>
<dbReference type="InterPro" id="IPR000719">
    <property type="entry name" value="Prot_kinase_dom"/>
</dbReference>
<dbReference type="PROSITE" id="PS00107">
    <property type="entry name" value="PROTEIN_KINASE_ATP"/>
    <property type="match status" value="1"/>
</dbReference>
<evidence type="ECO:0000256" key="6">
    <source>
        <dbReference type="ARBA" id="ARBA00022840"/>
    </source>
</evidence>
<dbReference type="Gene3D" id="2.60.40.2560">
    <property type="match status" value="1"/>
</dbReference>
<evidence type="ECO:0000259" key="13">
    <source>
        <dbReference type="PROSITE" id="PS51178"/>
    </source>
</evidence>
<dbReference type="PROSITE" id="PS51178">
    <property type="entry name" value="PASTA"/>
    <property type="match status" value="3"/>
</dbReference>
<comment type="catalytic activity">
    <reaction evidence="8">
        <text>L-seryl-[protein] + ATP = O-phospho-L-seryl-[protein] + ADP + H(+)</text>
        <dbReference type="Rhea" id="RHEA:17989"/>
        <dbReference type="Rhea" id="RHEA-COMP:9863"/>
        <dbReference type="Rhea" id="RHEA-COMP:11604"/>
        <dbReference type="ChEBI" id="CHEBI:15378"/>
        <dbReference type="ChEBI" id="CHEBI:29999"/>
        <dbReference type="ChEBI" id="CHEBI:30616"/>
        <dbReference type="ChEBI" id="CHEBI:83421"/>
        <dbReference type="ChEBI" id="CHEBI:456216"/>
        <dbReference type="EC" id="2.7.11.1"/>
    </reaction>
</comment>
<dbReference type="PANTHER" id="PTHR43289">
    <property type="entry name" value="MITOGEN-ACTIVATED PROTEIN KINASE KINASE KINASE 20-RELATED"/>
    <property type="match status" value="1"/>
</dbReference>
<dbReference type="PROSITE" id="PS50011">
    <property type="entry name" value="PROTEIN_KINASE_DOM"/>
    <property type="match status" value="1"/>
</dbReference>
<evidence type="ECO:0000259" key="12">
    <source>
        <dbReference type="PROSITE" id="PS50011"/>
    </source>
</evidence>
<evidence type="ECO:0000256" key="10">
    <source>
        <dbReference type="SAM" id="MobiDB-lite"/>
    </source>
</evidence>
<dbReference type="InterPro" id="IPR005543">
    <property type="entry name" value="PASTA_dom"/>
</dbReference>
<dbReference type="Gene3D" id="3.30.10.20">
    <property type="match status" value="3"/>
</dbReference>
<dbReference type="GO" id="GO:0004674">
    <property type="term" value="F:protein serine/threonine kinase activity"/>
    <property type="evidence" value="ECO:0007669"/>
    <property type="project" value="UniProtKB-KW"/>
</dbReference>
<keyword evidence="11" id="KW-1133">Transmembrane helix</keyword>
<evidence type="ECO:0000256" key="2">
    <source>
        <dbReference type="ARBA" id="ARBA00022527"/>
    </source>
</evidence>
<organism evidence="14 15">
    <name type="scientific">Bacillus sonorensis</name>
    <dbReference type="NCBI Taxonomy" id="119858"/>
    <lineage>
        <taxon>Bacteria</taxon>
        <taxon>Bacillati</taxon>
        <taxon>Bacillota</taxon>
        <taxon>Bacilli</taxon>
        <taxon>Bacillales</taxon>
        <taxon>Bacillaceae</taxon>
        <taxon>Bacillus</taxon>
    </lineage>
</organism>
<evidence type="ECO:0000256" key="5">
    <source>
        <dbReference type="ARBA" id="ARBA00022777"/>
    </source>
</evidence>
<keyword evidence="11" id="KW-0812">Transmembrane</keyword>
<dbReference type="Gene3D" id="3.30.200.20">
    <property type="entry name" value="Phosphorylase Kinase, domain 1"/>
    <property type="match status" value="1"/>
</dbReference>
<dbReference type="EC" id="2.7.11.1" evidence="1"/>
<keyword evidence="4 9" id="KW-0547">Nucleotide-binding</keyword>
<feature type="domain" description="PASTA" evidence="13">
    <location>
        <begin position="437"/>
        <end position="504"/>
    </location>
</feature>